<comment type="caution">
    <text evidence="2">The sequence shown here is derived from an EMBL/GenBank/DDBJ whole genome shotgun (WGS) entry which is preliminary data.</text>
</comment>
<reference evidence="2" key="1">
    <citation type="submission" date="2023-06" db="EMBL/GenBank/DDBJ databases">
        <title>Genome-scale phylogeny and comparative genomics of the fungal order Sordariales.</title>
        <authorList>
            <consortium name="Lawrence Berkeley National Laboratory"/>
            <person name="Hensen N."/>
            <person name="Bonometti L."/>
            <person name="Westerberg I."/>
            <person name="Brannstrom I.O."/>
            <person name="Guillou S."/>
            <person name="Cros-Aarteil S."/>
            <person name="Calhoun S."/>
            <person name="Haridas S."/>
            <person name="Kuo A."/>
            <person name="Mondo S."/>
            <person name="Pangilinan J."/>
            <person name="Riley R."/>
            <person name="Labutti K."/>
            <person name="Andreopoulos B."/>
            <person name="Lipzen A."/>
            <person name="Chen C."/>
            <person name="Yanf M."/>
            <person name="Daum C."/>
            <person name="Ng V."/>
            <person name="Clum A."/>
            <person name="Steindorff A."/>
            <person name="Ohm R."/>
            <person name="Martin F."/>
            <person name="Silar P."/>
            <person name="Natvig D."/>
            <person name="Lalanne C."/>
            <person name="Gautier V."/>
            <person name="Ament-Velasquez S.L."/>
            <person name="Kruys A."/>
            <person name="Hutchinson M.I."/>
            <person name="Powell A.J."/>
            <person name="Barry K."/>
            <person name="Miller A.N."/>
            <person name="Grigoriev I.V."/>
            <person name="Debuchy R."/>
            <person name="Gladieux P."/>
            <person name="Thoren M.H."/>
            <person name="Johannesson H."/>
        </authorList>
    </citation>
    <scope>NUCLEOTIDE SEQUENCE</scope>
    <source>
        <strain evidence="2">SMH4607-1</strain>
    </source>
</reference>
<organism evidence="2 3">
    <name type="scientific">Lasiosphaeris hirsuta</name>
    <dbReference type="NCBI Taxonomy" id="260670"/>
    <lineage>
        <taxon>Eukaryota</taxon>
        <taxon>Fungi</taxon>
        <taxon>Dikarya</taxon>
        <taxon>Ascomycota</taxon>
        <taxon>Pezizomycotina</taxon>
        <taxon>Sordariomycetes</taxon>
        <taxon>Sordariomycetidae</taxon>
        <taxon>Sordariales</taxon>
        <taxon>Lasiosphaeriaceae</taxon>
        <taxon>Lasiosphaeris</taxon>
    </lineage>
</organism>
<name>A0AA40A8L0_9PEZI</name>
<sequence length="88" mass="9761">MQKRERGQEKRGQTKCQEENDTKPKVAEEGKRAGKEDQGRAEGGDVGLRTGASSSPVVLRARPRSALRQLTRILFSLACLVKLARSWP</sequence>
<feature type="region of interest" description="Disordered" evidence="1">
    <location>
        <begin position="1"/>
        <end position="58"/>
    </location>
</feature>
<accession>A0AA40A8L0</accession>
<dbReference type="EMBL" id="JAUKUA010000005">
    <property type="protein sequence ID" value="KAK0711281.1"/>
    <property type="molecule type" value="Genomic_DNA"/>
</dbReference>
<evidence type="ECO:0000256" key="1">
    <source>
        <dbReference type="SAM" id="MobiDB-lite"/>
    </source>
</evidence>
<feature type="compositionally biased region" description="Basic and acidic residues" evidence="1">
    <location>
        <begin position="1"/>
        <end position="43"/>
    </location>
</feature>
<gene>
    <name evidence="2" type="ORF">B0H67DRAFT_283254</name>
</gene>
<evidence type="ECO:0000313" key="3">
    <source>
        <dbReference type="Proteomes" id="UP001172102"/>
    </source>
</evidence>
<proteinExistence type="predicted"/>
<keyword evidence="3" id="KW-1185">Reference proteome</keyword>
<dbReference type="AlphaFoldDB" id="A0AA40A8L0"/>
<dbReference type="Proteomes" id="UP001172102">
    <property type="component" value="Unassembled WGS sequence"/>
</dbReference>
<evidence type="ECO:0000313" key="2">
    <source>
        <dbReference type="EMBL" id="KAK0711281.1"/>
    </source>
</evidence>
<protein>
    <submittedName>
        <fullName evidence="2">Uncharacterized protein</fullName>
    </submittedName>
</protein>